<evidence type="ECO:0000313" key="5">
    <source>
        <dbReference type="EMBL" id="MET3943620.1"/>
    </source>
</evidence>
<dbReference type="GO" id="GO:0003677">
    <property type="term" value="F:DNA binding"/>
    <property type="evidence" value="ECO:0007669"/>
    <property type="project" value="InterPro"/>
</dbReference>
<reference evidence="6 7" key="1">
    <citation type="submission" date="2020-04" db="EMBL/GenBank/DDBJ databases">
        <title>MicrobeNet Type strains.</title>
        <authorList>
            <person name="Nicholson A.C."/>
        </authorList>
    </citation>
    <scope>NUCLEOTIDE SEQUENCE [LARGE SCALE GENOMIC DNA]</scope>
    <source>
        <strain evidence="6 7">ATCC 700355</strain>
    </source>
</reference>
<keyword evidence="2 6" id="KW-0489">Methyltransferase</keyword>
<proteinExistence type="inferred from homology"/>
<dbReference type="EC" id="2.1.1.72" evidence="5"/>
<evidence type="ECO:0000313" key="7">
    <source>
        <dbReference type="Proteomes" id="UP000554284"/>
    </source>
</evidence>
<dbReference type="InterPro" id="IPR001091">
    <property type="entry name" value="RM_Methyltransferase"/>
</dbReference>
<dbReference type="Proteomes" id="UP001549139">
    <property type="component" value="Unassembled WGS sequence"/>
</dbReference>
<evidence type="ECO:0000313" key="8">
    <source>
        <dbReference type="Proteomes" id="UP001549139"/>
    </source>
</evidence>
<feature type="domain" description="DNA methylase N-4/N-6" evidence="4">
    <location>
        <begin position="169"/>
        <end position="535"/>
    </location>
</feature>
<evidence type="ECO:0000259" key="4">
    <source>
        <dbReference type="Pfam" id="PF01555"/>
    </source>
</evidence>
<dbReference type="EMBL" id="JBEPNZ010000001">
    <property type="protein sequence ID" value="MET3943620.1"/>
    <property type="molecule type" value="Genomic_DNA"/>
</dbReference>
<protein>
    <submittedName>
        <fullName evidence="5">Adenine-specific DNA-methyltransferase</fullName>
        <ecNumber evidence="5">2.1.1.72</ecNumber>
    </submittedName>
    <submittedName>
        <fullName evidence="6">Site-specific DNA-methyltransferase</fullName>
    </submittedName>
</protein>
<evidence type="ECO:0000256" key="2">
    <source>
        <dbReference type="ARBA" id="ARBA00022603"/>
    </source>
</evidence>
<dbReference type="AlphaFoldDB" id="A0A7X6RF66"/>
<dbReference type="PROSITE" id="PS00092">
    <property type="entry name" value="N6_MTASE"/>
    <property type="match status" value="1"/>
</dbReference>
<dbReference type="InterPro" id="IPR002052">
    <property type="entry name" value="DNA_methylase_N6_adenine_CS"/>
</dbReference>
<accession>A0A7X6RF66</accession>
<keyword evidence="8" id="KW-1185">Reference proteome</keyword>
<gene>
    <name evidence="6" type="ORF">HF989_08765</name>
    <name evidence="5" type="ORF">JOF50_000419</name>
</gene>
<evidence type="ECO:0000256" key="1">
    <source>
        <dbReference type="ARBA" id="ARBA00006594"/>
    </source>
</evidence>
<dbReference type="GO" id="GO:0032259">
    <property type="term" value="P:methylation"/>
    <property type="evidence" value="ECO:0007669"/>
    <property type="project" value="UniProtKB-KW"/>
</dbReference>
<dbReference type="RefSeq" id="WP_168685736.1">
    <property type="nucleotide sequence ID" value="NZ_JAAXPF010000010.1"/>
</dbReference>
<evidence type="ECO:0000313" key="6">
    <source>
        <dbReference type="EMBL" id="NKY69451.1"/>
    </source>
</evidence>
<sequence length="728" mass="81895">MSRLTDLLAQARAYDPRMAQELEREIRHATNQRSFGLVFERHLPDGVELPTRPVRRGDMVHILPPRGTVAPTDPTLWKVVTIDRKTDGGATATVIEAEPGQGNEPEVRDGVAVDDLVVVAQHDDTIYPGLVQTGEVVNSSDPQAPFHTVINAENLHALNLLTYTHRHKVDCIYIDPPYNTRDKDWKYNNDYVDGDDQYKHSKWLSMMEKRLELAKELLNPEDSVLIVTIDEKEYLRLGMLLEQTFPEATIQMVSSVINPGGASRVEQFTRVDEYLFFVQIGSARPRKSRIETLPIPDPNSAKGKPVSNRSPIWRGLLRGGSGPLRTDSPSKFYPVLVDSSDGRIVGPGPVIPLGQSRHDYEAPPGQEAVWPLKKNDVEGRWEVNRDTFKFRQELGYIRAGEPNKTTSRRTIYYLRNAEMERIENGELISDGMNELGYLELRYNEDLERSAPGKTVWNIRAHNATEYGSNLVKKFLPKRKFPFPKSLYAVEDTIRFYLSDKPNATVLDFFSGSGTTAHAAIRLNKQDGGRRHSISVTNNEVSFEEAKKLTKDGFRPGDPEWERLGICDYVTKPRIEAAITGKTPAGEPIKGDYKFTDEFPMADGFEANARFFTLTYEPPTMVRHGLAYKQIAPLLWMRAGQFGRVIESISDRGWDVAESHAVITNLAAVESFADSIRETGSVTTAYIVTDDDLAFQSTVSRLDDLEVECVQLYSTYLTNFAFTQSGGAI</sequence>
<comment type="caution">
    <text evidence="6">The sequence shown here is derived from an EMBL/GenBank/DDBJ whole genome shotgun (WGS) entry which is preliminary data.</text>
</comment>
<keyword evidence="3 6" id="KW-0808">Transferase</keyword>
<dbReference type="Gene3D" id="3.40.50.150">
    <property type="entry name" value="Vaccinia Virus protein VP39"/>
    <property type="match status" value="1"/>
</dbReference>
<organism evidence="6 7">
    <name type="scientific">Corynebacterium mucifaciens</name>
    <dbReference type="NCBI Taxonomy" id="57171"/>
    <lineage>
        <taxon>Bacteria</taxon>
        <taxon>Bacillati</taxon>
        <taxon>Actinomycetota</taxon>
        <taxon>Actinomycetes</taxon>
        <taxon>Mycobacteriales</taxon>
        <taxon>Corynebacteriaceae</taxon>
        <taxon>Corynebacterium</taxon>
    </lineage>
</organism>
<dbReference type="PRINTS" id="PR00508">
    <property type="entry name" value="S21N4MTFRASE"/>
</dbReference>
<evidence type="ECO:0000256" key="3">
    <source>
        <dbReference type="ARBA" id="ARBA00022679"/>
    </source>
</evidence>
<comment type="similarity">
    <text evidence="1">Belongs to the N(4)/N(6)-methyltransferase family.</text>
</comment>
<dbReference type="InterPro" id="IPR002941">
    <property type="entry name" value="DNA_methylase_N4/N6"/>
</dbReference>
<name>A0A7X6RF66_9CORY</name>
<dbReference type="Pfam" id="PF01555">
    <property type="entry name" value="N6_N4_Mtase"/>
    <property type="match status" value="1"/>
</dbReference>
<dbReference type="GO" id="GO:0008170">
    <property type="term" value="F:N-methyltransferase activity"/>
    <property type="evidence" value="ECO:0007669"/>
    <property type="project" value="InterPro"/>
</dbReference>
<dbReference type="EMBL" id="JAAXPF010000010">
    <property type="protein sequence ID" value="NKY69451.1"/>
    <property type="molecule type" value="Genomic_DNA"/>
</dbReference>
<reference evidence="5 8" key="2">
    <citation type="submission" date="2024-06" db="EMBL/GenBank/DDBJ databases">
        <title>Sequencing the genomes of 1000 actinobacteria strains.</title>
        <authorList>
            <person name="Klenk H.-P."/>
        </authorList>
    </citation>
    <scope>NUCLEOTIDE SEQUENCE [LARGE SCALE GENOMIC DNA]</scope>
    <source>
        <strain evidence="5 8">DSM 44265</strain>
    </source>
</reference>
<dbReference type="SUPFAM" id="SSF53335">
    <property type="entry name" value="S-adenosyl-L-methionine-dependent methyltransferases"/>
    <property type="match status" value="1"/>
</dbReference>
<dbReference type="GO" id="GO:0009007">
    <property type="term" value="F:site-specific DNA-methyltransferase (adenine-specific) activity"/>
    <property type="evidence" value="ECO:0007669"/>
    <property type="project" value="UniProtKB-EC"/>
</dbReference>
<dbReference type="Proteomes" id="UP000554284">
    <property type="component" value="Unassembled WGS sequence"/>
</dbReference>
<dbReference type="InterPro" id="IPR029063">
    <property type="entry name" value="SAM-dependent_MTases_sf"/>
</dbReference>